<dbReference type="RefSeq" id="WP_014395735.1">
    <property type="nucleotide sequence ID" value="NC_017030.1"/>
</dbReference>
<dbReference type="AlphaFoldDB" id="H8MYQ6"/>
<reference evidence="2 3" key="1">
    <citation type="journal article" date="2012" name="J. Bacteriol.">
        <title>Complete Genome Sequence of the Fruiting Myxobacterium Corallococcus coralloides DSM 2259.</title>
        <authorList>
            <person name="Huntley S."/>
            <person name="Zhang Y."/>
            <person name="Treuner-Lange A."/>
            <person name="Kneip S."/>
            <person name="Sensen C.W."/>
            <person name="Sogaard-Andersen L."/>
        </authorList>
    </citation>
    <scope>NUCLEOTIDE SEQUENCE [LARGE SCALE GENOMIC DNA]</scope>
    <source>
        <strain evidence="3">ATCC 25202 / DSM 2259 / NBRC 100086 / M2</strain>
    </source>
</reference>
<dbReference type="Proteomes" id="UP000007587">
    <property type="component" value="Chromosome"/>
</dbReference>
<dbReference type="InParanoid" id="H8MYQ6"/>
<sequence>MKRSLMLSAMLAGLTACGGLAANESPEEWGQQSEALVSCSTTCQTGTLSCQGSSCSAVDGSSVQCDGVYQYCPPPPTGGACTAGSCWSMHGSRCNTGPNVWTDCCVDEQTPSNCICSYQGTWECDLPAVSG</sequence>
<dbReference type="PROSITE" id="PS51257">
    <property type="entry name" value="PROKAR_LIPOPROTEIN"/>
    <property type="match status" value="1"/>
</dbReference>
<dbReference type="HOGENOM" id="CLU_1914803_0_0_7"/>
<feature type="signal peptide" evidence="1">
    <location>
        <begin position="1"/>
        <end position="21"/>
    </location>
</feature>
<evidence type="ECO:0000256" key="1">
    <source>
        <dbReference type="SAM" id="SignalP"/>
    </source>
</evidence>
<evidence type="ECO:0000313" key="2">
    <source>
        <dbReference type="EMBL" id="AFE04916.1"/>
    </source>
</evidence>
<dbReference type="EMBL" id="CP003389">
    <property type="protein sequence ID" value="AFE04916.1"/>
    <property type="molecule type" value="Genomic_DNA"/>
</dbReference>
<accession>H8MYQ6</accession>
<reference evidence="3" key="2">
    <citation type="submission" date="2012-03" db="EMBL/GenBank/DDBJ databases">
        <title>Genome sequence of the fruiting myxobacterium Corallococcus coralloides DSM 2259.</title>
        <authorList>
            <person name="Huntley S."/>
            <person name="Zhang Y."/>
            <person name="Treuner-Lange A."/>
            <person name="Sensen C.W."/>
            <person name="Sogaard-Andersen L."/>
        </authorList>
    </citation>
    <scope>NUCLEOTIDE SEQUENCE [LARGE SCALE GENOMIC DNA]</scope>
    <source>
        <strain evidence="3">ATCC 25202 / DSM 2259 / NBRC 100086 / M2</strain>
    </source>
</reference>
<keyword evidence="1" id="KW-0732">Signal</keyword>
<gene>
    <name evidence="2" type="ordered locus">COCOR_02915</name>
</gene>
<evidence type="ECO:0008006" key="4">
    <source>
        <dbReference type="Google" id="ProtNLM"/>
    </source>
</evidence>
<dbReference type="OrthoDB" id="5383104at2"/>
<organism evidence="2 3">
    <name type="scientific">Corallococcus coralloides (strain ATCC 25202 / DSM 2259 / NBRC 100086 / M2)</name>
    <name type="common">Myxococcus coralloides</name>
    <dbReference type="NCBI Taxonomy" id="1144275"/>
    <lineage>
        <taxon>Bacteria</taxon>
        <taxon>Pseudomonadati</taxon>
        <taxon>Myxococcota</taxon>
        <taxon>Myxococcia</taxon>
        <taxon>Myxococcales</taxon>
        <taxon>Cystobacterineae</taxon>
        <taxon>Myxococcaceae</taxon>
        <taxon>Corallococcus</taxon>
    </lineage>
</organism>
<evidence type="ECO:0000313" key="3">
    <source>
        <dbReference type="Proteomes" id="UP000007587"/>
    </source>
</evidence>
<name>H8MYQ6_CORCM</name>
<protein>
    <recommendedName>
        <fullName evidence="4">Lipoprotein</fullName>
    </recommendedName>
</protein>
<feature type="chain" id="PRO_5003616373" description="Lipoprotein" evidence="1">
    <location>
        <begin position="22"/>
        <end position="131"/>
    </location>
</feature>
<dbReference type="KEGG" id="ccx:COCOR_02915"/>
<proteinExistence type="predicted"/>
<keyword evidence="3" id="KW-1185">Reference proteome</keyword>